<accession>A0A444YTS2</accession>
<gene>
    <name evidence="1" type="ORF">Ahy_B06g085206</name>
</gene>
<protein>
    <submittedName>
        <fullName evidence="1">Uncharacterized protein</fullName>
    </submittedName>
</protein>
<dbReference type="EMBL" id="SDMP01000016">
    <property type="protein sequence ID" value="RYR05333.1"/>
    <property type="molecule type" value="Genomic_DNA"/>
</dbReference>
<comment type="caution">
    <text evidence="1">The sequence shown here is derived from an EMBL/GenBank/DDBJ whole genome shotgun (WGS) entry which is preliminary data.</text>
</comment>
<sequence length="19" mass="1886">MGGGDSRSKPAHPSLAGNF</sequence>
<dbReference type="AlphaFoldDB" id="A0A444YTS2"/>
<reference evidence="1 2" key="1">
    <citation type="submission" date="2019-01" db="EMBL/GenBank/DDBJ databases">
        <title>Sequencing of cultivated peanut Arachis hypogaea provides insights into genome evolution and oil improvement.</title>
        <authorList>
            <person name="Chen X."/>
        </authorList>
    </citation>
    <scope>NUCLEOTIDE SEQUENCE [LARGE SCALE GENOMIC DNA]</scope>
    <source>
        <strain evidence="2">cv. Fuhuasheng</strain>
        <tissue evidence="1">Leaves</tissue>
    </source>
</reference>
<name>A0A444YTS2_ARAHY</name>
<evidence type="ECO:0000313" key="1">
    <source>
        <dbReference type="EMBL" id="RYR05333.1"/>
    </source>
</evidence>
<organism evidence="1 2">
    <name type="scientific">Arachis hypogaea</name>
    <name type="common">Peanut</name>
    <dbReference type="NCBI Taxonomy" id="3818"/>
    <lineage>
        <taxon>Eukaryota</taxon>
        <taxon>Viridiplantae</taxon>
        <taxon>Streptophyta</taxon>
        <taxon>Embryophyta</taxon>
        <taxon>Tracheophyta</taxon>
        <taxon>Spermatophyta</taxon>
        <taxon>Magnoliopsida</taxon>
        <taxon>eudicotyledons</taxon>
        <taxon>Gunneridae</taxon>
        <taxon>Pentapetalae</taxon>
        <taxon>rosids</taxon>
        <taxon>fabids</taxon>
        <taxon>Fabales</taxon>
        <taxon>Fabaceae</taxon>
        <taxon>Papilionoideae</taxon>
        <taxon>50 kb inversion clade</taxon>
        <taxon>dalbergioids sensu lato</taxon>
        <taxon>Dalbergieae</taxon>
        <taxon>Pterocarpus clade</taxon>
        <taxon>Arachis</taxon>
    </lineage>
</organism>
<keyword evidence="2" id="KW-1185">Reference proteome</keyword>
<proteinExistence type="predicted"/>
<evidence type="ECO:0000313" key="2">
    <source>
        <dbReference type="Proteomes" id="UP000289738"/>
    </source>
</evidence>
<dbReference type="Proteomes" id="UP000289738">
    <property type="component" value="Chromosome B06"/>
</dbReference>